<dbReference type="PANTHER" id="PTHR33434:SF2">
    <property type="entry name" value="FATTY ACID-BINDING PROTEIN TM_1468"/>
    <property type="match status" value="1"/>
</dbReference>
<dbReference type="KEGG" id="plen:EIM92_00585"/>
<dbReference type="Gene3D" id="3.40.50.10170">
    <property type="match status" value="1"/>
</dbReference>
<dbReference type="Proteomes" id="UP000273145">
    <property type="component" value="Chromosome"/>
</dbReference>
<keyword evidence="1" id="KW-0446">Lipid-binding</keyword>
<proteinExistence type="predicted"/>
<organism evidence="2 3">
    <name type="scientific">Paenibacillus lentus</name>
    <dbReference type="NCBI Taxonomy" id="1338368"/>
    <lineage>
        <taxon>Bacteria</taxon>
        <taxon>Bacillati</taxon>
        <taxon>Bacillota</taxon>
        <taxon>Bacilli</taxon>
        <taxon>Bacillales</taxon>
        <taxon>Paenibacillaceae</taxon>
        <taxon>Paenibacillus</taxon>
    </lineage>
</organism>
<name>A0A3S8RPK2_9BACL</name>
<evidence type="ECO:0000313" key="3">
    <source>
        <dbReference type="Proteomes" id="UP000273145"/>
    </source>
</evidence>
<gene>
    <name evidence="2" type="ORF">EIM92_00585</name>
</gene>
<protein>
    <submittedName>
        <fullName evidence="2">DegV family protein</fullName>
    </submittedName>
</protein>
<dbReference type="GO" id="GO:0008289">
    <property type="term" value="F:lipid binding"/>
    <property type="evidence" value="ECO:0007669"/>
    <property type="project" value="UniProtKB-KW"/>
</dbReference>
<evidence type="ECO:0000256" key="1">
    <source>
        <dbReference type="ARBA" id="ARBA00023121"/>
    </source>
</evidence>
<reference evidence="2 3" key="1">
    <citation type="submission" date="2018-11" db="EMBL/GenBank/DDBJ databases">
        <title>Genome sequencing of Paenibacillus lentus DSM25539(T).</title>
        <authorList>
            <person name="Kook J.-K."/>
            <person name="Park S.-N."/>
            <person name="Lim Y.K."/>
        </authorList>
    </citation>
    <scope>NUCLEOTIDE SEQUENCE [LARGE SCALE GENOMIC DNA]</scope>
    <source>
        <strain evidence="2 3">DSM 25539</strain>
    </source>
</reference>
<dbReference type="EMBL" id="CP034248">
    <property type="protein sequence ID" value="AZK44871.1"/>
    <property type="molecule type" value="Genomic_DNA"/>
</dbReference>
<keyword evidence="3" id="KW-1185">Reference proteome</keyword>
<dbReference type="Gene3D" id="3.30.1180.10">
    <property type="match status" value="1"/>
</dbReference>
<evidence type="ECO:0000313" key="2">
    <source>
        <dbReference type="EMBL" id="AZK44871.1"/>
    </source>
</evidence>
<dbReference type="RefSeq" id="WP_125081008.1">
    <property type="nucleotide sequence ID" value="NZ_CP034248.1"/>
</dbReference>
<dbReference type="PANTHER" id="PTHR33434">
    <property type="entry name" value="DEGV DOMAIN-CONTAINING PROTEIN DR_1986-RELATED"/>
    <property type="match status" value="1"/>
</dbReference>
<dbReference type="PROSITE" id="PS51482">
    <property type="entry name" value="DEGV"/>
    <property type="match status" value="1"/>
</dbReference>
<sequence length="286" mass="31718">MTQVKIFADSISDVPDSWIEQHDIGIVPLYVVFGESAYKDKLEITTTDIYRRVDEYDELPRTAAPSPADFIAAFAPCIEQGQDIVFISMSSKLSSTYQNALIAAEEFPAGRIRVVDSMHVSGCIALLVLKAALAAKDGANAQKIVELLEEWRERVEMEVLVDSLDYLHKGGRVSSVKHMIGSLLKIRPVLKIKDGLVISTDKYRGKTEKAVERMLQHFIDNFPKIDKDLVIVAQTLAEKAADYIRTTLLEQTDAKEVAIIEGGCAISCHCGPRTVAIMYMRKVAQA</sequence>
<dbReference type="InterPro" id="IPR043168">
    <property type="entry name" value="DegV_C"/>
</dbReference>
<dbReference type="AlphaFoldDB" id="A0A3S8RPK2"/>
<dbReference type="NCBIfam" id="TIGR00762">
    <property type="entry name" value="DegV"/>
    <property type="match status" value="1"/>
</dbReference>
<dbReference type="Pfam" id="PF02645">
    <property type="entry name" value="DegV"/>
    <property type="match status" value="1"/>
</dbReference>
<dbReference type="InterPro" id="IPR050270">
    <property type="entry name" value="DegV_domain_contain"/>
</dbReference>
<dbReference type="SUPFAM" id="SSF82549">
    <property type="entry name" value="DAK1/DegV-like"/>
    <property type="match status" value="1"/>
</dbReference>
<dbReference type="InterPro" id="IPR003797">
    <property type="entry name" value="DegV"/>
</dbReference>
<dbReference type="OrthoDB" id="9780660at2"/>
<accession>A0A3S8RPK2</accession>